<dbReference type="EMBL" id="MT630682">
    <property type="protein sequence ID" value="QNO41891.1"/>
    <property type="molecule type" value="Genomic_DNA"/>
</dbReference>
<protein>
    <submittedName>
        <fullName evidence="1">Uncharacterized protein</fullName>
    </submittedName>
</protein>
<accession>A0A7G9Y1K7</accession>
<dbReference type="AlphaFoldDB" id="A0A7G9Y1K7"/>
<gene>
    <name evidence="1" type="ORF">CIMACIEH_00006</name>
</gene>
<organism evidence="1">
    <name type="scientific">Candidatus Methanogaster sp. ANME-2c ERB4</name>
    <dbReference type="NCBI Taxonomy" id="2759911"/>
    <lineage>
        <taxon>Archaea</taxon>
        <taxon>Methanobacteriati</taxon>
        <taxon>Methanobacteriota</taxon>
        <taxon>Stenosarchaea group</taxon>
        <taxon>Methanomicrobia</taxon>
        <taxon>Methanosarcinales</taxon>
        <taxon>ANME-2 cluster</taxon>
        <taxon>Candidatus Methanogasteraceae</taxon>
        <taxon>Candidatus Methanogaster</taxon>
    </lineage>
</organism>
<name>A0A7G9Y1K7_9EURY</name>
<sequence>MIVCEPTLTLEIVTGVVPSYASSMYTVAPDGVEGTEIEPVGSAVGVSTISPTTVTEPLFMVAAMSSSLESFSSLIVSINAVSPAVHTASSVSVESSTRPVCPQPKLRLAIRTEPADASSRLFTATPNAASLAAAITLTTAGSYAIVMSKLARSVTSSAIIASVVVAPASMLTSLISTVCADAADIISPNDDAISIAIPTFMRSMSCIPPILL</sequence>
<evidence type="ECO:0000313" key="1">
    <source>
        <dbReference type="EMBL" id="QNO41891.1"/>
    </source>
</evidence>
<proteinExistence type="predicted"/>
<reference evidence="1" key="1">
    <citation type="submission" date="2020-06" db="EMBL/GenBank/DDBJ databases">
        <title>Unique genomic features of the anaerobic methanotrophic archaea.</title>
        <authorList>
            <person name="Chadwick G.L."/>
            <person name="Skennerton C.T."/>
            <person name="Laso-Perez R."/>
            <person name="Leu A.O."/>
            <person name="Speth D.R."/>
            <person name="Yu H."/>
            <person name="Morgan-Lang C."/>
            <person name="Hatzenpichler R."/>
            <person name="Goudeau D."/>
            <person name="Malmstrom R."/>
            <person name="Brazelton W.J."/>
            <person name="Woyke T."/>
            <person name="Hallam S.J."/>
            <person name="Tyson G.W."/>
            <person name="Wegener G."/>
            <person name="Boetius A."/>
            <person name="Orphan V."/>
        </authorList>
    </citation>
    <scope>NUCLEOTIDE SEQUENCE</scope>
</reference>